<feature type="domain" description="Mannosylglycerate hydrolase MGH1-like glycoside hydrolase" evidence="3">
    <location>
        <begin position="327"/>
        <end position="660"/>
    </location>
</feature>
<protein>
    <submittedName>
        <fullName evidence="4">Putative isomerase</fullName>
    </submittedName>
</protein>
<dbReference type="GO" id="GO:0016853">
    <property type="term" value="F:isomerase activity"/>
    <property type="evidence" value="ECO:0007669"/>
    <property type="project" value="UniProtKB-KW"/>
</dbReference>
<dbReference type="RefSeq" id="WP_093920417.1">
    <property type="nucleotide sequence ID" value="NZ_FONW01000007.1"/>
</dbReference>
<evidence type="ECO:0000259" key="2">
    <source>
        <dbReference type="Pfam" id="PF21152"/>
    </source>
</evidence>
<dbReference type="InterPro" id="IPR054491">
    <property type="entry name" value="MGH1-like_GH"/>
</dbReference>
<dbReference type="PANTHER" id="PTHR23403:SF1">
    <property type="entry name" value="TREHALASE"/>
    <property type="match status" value="1"/>
</dbReference>
<dbReference type="SUPFAM" id="SSF48208">
    <property type="entry name" value="Six-hairpin glycosidases"/>
    <property type="match status" value="1"/>
</dbReference>
<dbReference type="Pfam" id="PF22422">
    <property type="entry name" value="MGH1-like_GH"/>
    <property type="match status" value="1"/>
</dbReference>
<evidence type="ECO:0000313" key="4">
    <source>
        <dbReference type="EMBL" id="SFF47557.1"/>
    </source>
</evidence>
<sequence length="668" mass="76239">MIKKLIVGVFLGLLLSACNTNQEESKISRLDFPNVLNLKGTIERSSQAGVSSFSDLGTWHSFSLHEDRNLQGVGGFVGPFLMRQQQSFWLSPSIIKLQIKDVDAGELLDLSKAQNVSNTFYPGLLKQTFEINDLLVNLYLFNANKRTSVITADVSNQGNARTIQLGWKGTVFSKIQQSVTTENNRVCVKINNREEAQLLFNCEEITVYDSCYSLLETPEKLDESAKCRISGAFMYLLDKNEVNEYLAAAAPLVKEPGVVLERNEKRWNKYLQQLNQGSEDAVLNVDKYQQLAVKAFLTLMHNWRSEAGDILHQGIVPSYAATYFQGLWAWDSWKHAVAIAPFEPELAKDQIRAIYDYQNEEGMLADCFFRDLSIEGVNWRNTKAPLSGWSIFQVYTETQDLNFIKEMFPKLLKYHEWWYANRDHDQNGLCEYGSTDGTRIAAAWESGMDNAVRFDDAKIIENNRGAYSIDQESVDLNAYLYQEKRYIQKLATVLGKKAVADRFEQEAQQLKEKIQALMYRSEDGFFYDIKLDSHEKIAIQGPEGWSPLYNEVASAEQAKELVKVIMDTTRFNTPMPFPTLSAAHEQFNPQRGYWRGPVWLDQAYFAIEGMKNYGYVAEAKMMAVKLVESAEGLVNSQMPIRENYHPITKEGLNAEHFSWSASHLLMLF</sequence>
<keyword evidence="5" id="KW-1185">Reference proteome</keyword>
<dbReference type="Proteomes" id="UP000198964">
    <property type="component" value="Unassembled WGS sequence"/>
</dbReference>
<dbReference type="InterPro" id="IPR048450">
    <property type="entry name" value="YgjK_N"/>
</dbReference>
<dbReference type="InterPro" id="IPR012341">
    <property type="entry name" value="6hp_glycosidase-like_sf"/>
</dbReference>
<dbReference type="STRING" id="655355.SAMN05216283_10781"/>
<name>A0A1I2J2Q9_9BACT</name>
<proteinExistence type="predicted"/>
<feature type="coiled-coil region" evidence="1">
    <location>
        <begin position="493"/>
        <end position="520"/>
    </location>
</feature>
<dbReference type="EMBL" id="FONW01000007">
    <property type="protein sequence ID" value="SFF47557.1"/>
    <property type="molecule type" value="Genomic_DNA"/>
</dbReference>
<reference evidence="4 5" key="1">
    <citation type="submission" date="2016-10" db="EMBL/GenBank/DDBJ databases">
        <authorList>
            <person name="de Groot N.N."/>
        </authorList>
    </citation>
    <scope>NUCLEOTIDE SEQUENCE [LARGE SCALE GENOMIC DNA]</scope>
    <source>
        <strain evidence="4 5">CGMCC 1.9156</strain>
    </source>
</reference>
<keyword evidence="1" id="KW-0175">Coiled coil</keyword>
<dbReference type="PANTHER" id="PTHR23403">
    <property type="entry name" value="TREHALASE"/>
    <property type="match status" value="1"/>
</dbReference>
<dbReference type="GO" id="GO:0005993">
    <property type="term" value="P:trehalose catabolic process"/>
    <property type="evidence" value="ECO:0007669"/>
    <property type="project" value="TreeGrafter"/>
</dbReference>
<dbReference type="Pfam" id="PF21152">
    <property type="entry name" value="YgjK_N"/>
    <property type="match status" value="1"/>
</dbReference>
<dbReference type="Gene3D" id="1.50.10.10">
    <property type="match status" value="1"/>
</dbReference>
<feature type="domain" description="Glucosidase YgjK N-terminal" evidence="2">
    <location>
        <begin position="50"/>
        <end position="179"/>
    </location>
</feature>
<accession>A0A1I2J2Q9</accession>
<dbReference type="PROSITE" id="PS51257">
    <property type="entry name" value="PROKAR_LIPOPROTEIN"/>
    <property type="match status" value="1"/>
</dbReference>
<gene>
    <name evidence="4" type="ORF">SAMN05216283_10781</name>
</gene>
<dbReference type="GO" id="GO:0004555">
    <property type="term" value="F:alpha,alpha-trehalase activity"/>
    <property type="evidence" value="ECO:0007669"/>
    <property type="project" value="InterPro"/>
</dbReference>
<keyword evidence="4" id="KW-0413">Isomerase</keyword>
<dbReference type="InterPro" id="IPR001661">
    <property type="entry name" value="Glyco_hydro_37"/>
</dbReference>
<evidence type="ECO:0000313" key="5">
    <source>
        <dbReference type="Proteomes" id="UP000198964"/>
    </source>
</evidence>
<dbReference type="Gene3D" id="2.70.98.50">
    <property type="entry name" value="putative glycoside hydrolase family protein from bacillus halodurans"/>
    <property type="match status" value="1"/>
</dbReference>
<evidence type="ECO:0000259" key="3">
    <source>
        <dbReference type="Pfam" id="PF22422"/>
    </source>
</evidence>
<evidence type="ECO:0000256" key="1">
    <source>
        <dbReference type="SAM" id="Coils"/>
    </source>
</evidence>
<dbReference type="InterPro" id="IPR008928">
    <property type="entry name" value="6-hairpin_glycosidase_sf"/>
</dbReference>
<organism evidence="4 5">
    <name type="scientific">Sunxiuqinia elliptica</name>
    <dbReference type="NCBI Taxonomy" id="655355"/>
    <lineage>
        <taxon>Bacteria</taxon>
        <taxon>Pseudomonadati</taxon>
        <taxon>Bacteroidota</taxon>
        <taxon>Bacteroidia</taxon>
        <taxon>Marinilabiliales</taxon>
        <taxon>Prolixibacteraceae</taxon>
        <taxon>Sunxiuqinia</taxon>
    </lineage>
</organism>
<dbReference type="AlphaFoldDB" id="A0A1I2J2Q9"/>